<evidence type="ECO:0000313" key="2">
    <source>
        <dbReference type="EMBL" id="MFC0211512.1"/>
    </source>
</evidence>
<keyword evidence="3" id="KW-1185">Reference proteome</keyword>
<evidence type="ECO:0000256" key="1">
    <source>
        <dbReference type="SAM" id="MobiDB-lite"/>
    </source>
</evidence>
<organism evidence="2 3">
    <name type="scientific">Paenibacillus chartarius</name>
    <dbReference type="NCBI Taxonomy" id="747481"/>
    <lineage>
        <taxon>Bacteria</taxon>
        <taxon>Bacillati</taxon>
        <taxon>Bacillota</taxon>
        <taxon>Bacilli</taxon>
        <taxon>Bacillales</taxon>
        <taxon>Paenibacillaceae</taxon>
        <taxon>Paenibacillus</taxon>
    </lineage>
</organism>
<name>A0ABV6DFU0_9BACL</name>
<feature type="region of interest" description="Disordered" evidence="1">
    <location>
        <begin position="1"/>
        <end position="105"/>
    </location>
</feature>
<protein>
    <recommendedName>
        <fullName evidence="4">Cytosolic protein</fullName>
    </recommendedName>
</protein>
<gene>
    <name evidence="2" type="ORF">ACFFK0_03445</name>
</gene>
<accession>A0ABV6DFU0</accession>
<comment type="caution">
    <text evidence="2">The sequence shown here is derived from an EMBL/GenBank/DDBJ whole genome shotgun (WGS) entry which is preliminary data.</text>
</comment>
<reference evidence="2 3" key="1">
    <citation type="submission" date="2024-09" db="EMBL/GenBank/DDBJ databases">
        <authorList>
            <person name="Sun Q."/>
            <person name="Mori K."/>
        </authorList>
    </citation>
    <scope>NUCLEOTIDE SEQUENCE [LARGE SCALE GENOMIC DNA]</scope>
    <source>
        <strain evidence="2 3">CCM 7759</strain>
    </source>
</reference>
<dbReference type="EMBL" id="JBHLWN010000019">
    <property type="protein sequence ID" value="MFC0211512.1"/>
    <property type="molecule type" value="Genomic_DNA"/>
</dbReference>
<dbReference type="RefSeq" id="WP_377468494.1">
    <property type="nucleotide sequence ID" value="NZ_JBHLWN010000019.1"/>
</dbReference>
<feature type="compositionally biased region" description="Basic and acidic residues" evidence="1">
    <location>
        <begin position="10"/>
        <end position="27"/>
    </location>
</feature>
<sequence length="105" mass="12314">MQDIPQDEIAEARRHQNGFKREFRDEGTDLATVESQRNDLIPEEFPEGPYGTSLETESLGKSTEWRRDQRPPNRQSYENRELHEGMQRNYPGDHETHDETAGTNR</sequence>
<feature type="compositionally biased region" description="Basic and acidic residues" evidence="1">
    <location>
        <begin position="63"/>
        <end position="105"/>
    </location>
</feature>
<evidence type="ECO:0008006" key="4">
    <source>
        <dbReference type="Google" id="ProtNLM"/>
    </source>
</evidence>
<dbReference type="Proteomes" id="UP001589776">
    <property type="component" value="Unassembled WGS sequence"/>
</dbReference>
<proteinExistence type="predicted"/>
<evidence type="ECO:0000313" key="3">
    <source>
        <dbReference type="Proteomes" id="UP001589776"/>
    </source>
</evidence>